<dbReference type="Gene3D" id="3.10.10.10">
    <property type="entry name" value="HIV Type 1 Reverse Transcriptase, subunit A, domain 1"/>
    <property type="match status" value="1"/>
</dbReference>
<accession>A0A6J3QRK5</accession>
<dbReference type="InterPro" id="IPR001969">
    <property type="entry name" value="Aspartic_peptidase_AS"/>
</dbReference>
<dbReference type="PANTHER" id="PTHR33064:SF36">
    <property type="entry name" value="CCHC-TYPE DOMAIN-CONTAINING PROTEIN"/>
    <property type="match status" value="1"/>
</dbReference>
<keyword evidence="2" id="KW-0378">Hydrolase</keyword>
<dbReference type="InterPro" id="IPR051320">
    <property type="entry name" value="Viral_Replic_Matur_Polypro"/>
</dbReference>
<proteinExistence type="inferred from homology"/>
<dbReference type="RefSeq" id="XP_033704986.1">
    <property type="nucleotide sequence ID" value="XM_033849095.1"/>
</dbReference>
<dbReference type="PROSITE" id="PS00141">
    <property type="entry name" value="ASP_PROTEASE"/>
    <property type="match status" value="1"/>
</dbReference>
<reference evidence="6" key="1">
    <citation type="submission" date="2025-08" db="UniProtKB">
        <authorList>
            <consortium name="RefSeq"/>
        </authorList>
    </citation>
    <scope>IDENTIFICATION</scope>
    <source>
        <tissue evidence="6">Spleen</tissue>
    </source>
</reference>
<dbReference type="Gene3D" id="2.40.70.10">
    <property type="entry name" value="Acid Proteases"/>
    <property type="match status" value="1"/>
</dbReference>
<dbReference type="PROSITE" id="PS50878">
    <property type="entry name" value="RT_POL"/>
    <property type="match status" value="1"/>
</dbReference>
<dbReference type="SUPFAM" id="SSF56672">
    <property type="entry name" value="DNA/RNA polymerases"/>
    <property type="match status" value="1"/>
</dbReference>
<dbReference type="OrthoDB" id="9908684at2759"/>
<dbReference type="Gene3D" id="1.10.287.210">
    <property type="match status" value="1"/>
</dbReference>
<dbReference type="InterPro" id="IPR018061">
    <property type="entry name" value="Retropepsins"/>
</dbReference>
<evidence type="ECO:0000256" key="2">
    <source>
        <dbReference type="ARBA" id="ARBA00022801"/>
    </source>
</evidence>
<dbReference type="Pfam" id="PF00429">
    <property type="entry name" value="TLV_coat"/>
    <property type="match status" value="1"/>
</dbReference>
<dbReference type="CDD" id="cd09851">
    <property type="entry name" value="HTLV-1-like_HR1-HR2"/>
    <property type="match status" value="1"/>
</dbReference>
<comment type="similarity">
    <text evidence="1">Belongs to the beta type-B retroviral polymerase family. HERV class-II K(HML-2) pol subfamily.</text>
</comment>
<dbReference type="AlphaFoldDB" id="A0A6J3QRK5"/>
<name>A0A6J3QRK5_TURTR</name>
<dbReference type="SUPFAM" id="SSF58069">
    <property type="entry name" value="Virus ectodomain"/>
    <property type="match status" value="1"/>
</dbReference>
<dbReference type="InterPro" id="IPR021109">
    <property type="entry name" value="Peptidase_aspartic_dom_sf"/>
</dbReference>
<dbReference type="Pfam" id="PF00078">
    <property type="entry name" value="RVT_1"/>
    <property type="match status" value="1"/>
</dbReference>
<feature type="domain" description="Reverse transcriptase" evidence="4">
    <location>
        <begin position="199"/>
        <end position="387"/>
    </location>
</feature>
<dbReference type="Proteomes" id="UP000245320">
    <property type="component" value="Chromosome X"/>
</dbReference>
<dbReference type="Gene3D" id="3.30.70.270">
    <property type="match status" value="2"/>
</dbReference>
<evidence type="ECO:0000259" key="4">
    <source>
        <dbReference type="PROSITE" id="PS50878"/>
    </source>
</evidence>
<dbReference type="GeneID" id="117310131"/>
<evidence type="ECO:0000313" key="5">
    <source>
        <dbReference type="Proteomes" id="UP000245320"/>
    </source>
</evidence>
<dbReference type="InterPro" id="IPR043502">
    <property type="entry name" value="DNA/RNA_pol_sf"/>
</dbReference>
<evidence type="ECO:0000313" key="6">
    <source>
        <dbReference type="RefSeq" id="XP_033704986.1"/>
    </source>
</evidence>
<dbReference type="InterPro" id="IPR001995">
    <property type="entry name" value="Peptidase_A2_cat"/>
</dbReference>
<dbReference type="InterPro" id="IPR000477">
    <property type="entry name" value="RT_dom"/>
</dbReference>
<keyword evidence="5" id="KW-1185">Reference proteome</keyword>
<dbReference type="Pfam" id="PF00077">
    <property type="entry name" value="RVP"/>
    <property type="match status" value="1"/>
</dbReference>
<dbReference type="GO" id="GO:0006508">
    <property type="term" value="P:proteolysis"/>
    <property type="evidence" value="ECO:0007669"/>
    <property type="project" value="InterPro"/>
</dbReference>
<evidence type="ECO:0000259" key="3">
    <source>
        <dbReference type="PROSITE" id="PS50175"/>
    </source>
</evidence>
<organism evidence="5 6">
    <name type="scientific">Tursiops truncatus</name>
    <name type="common">Atlantic bottle-nosed dolphin</name>
    <name type="synonym">Delphinus truncatus</name>
    <dbReference type="NCBI Taxonomy" id="9739"/>
    <lineage>
        <taxon>Eukaryota</taxon>
        <taxon>Metazoa</taxon>
        <taxon>Chordata</taxon>
        <taxon>Craniata</taxon>
        <taxon>Vertebrata</taxon>
        <taxon>Euteleostomi</taxon>
        <taxon>Mammalia</taxon>
        <taxon>Eutheria</taxon>
        <taxon>Laurasiatheria</taxon>
        <taxon>Artiodactyla</taxon>
        <taxon>Whippomorpha</taxon>
        <taxon>Cetacea</taxon>
        <taxon>Odontoceti</taxon>
        <taxon>Delphinidae</taxon>
        <taxon>Tursiops</taxon>
    </lineage>
</organism>
<dbReference type="PANTHER" id="PTHR33064">
    <property type="entry name" value="POL PROTEIN"/>
    <property type="match status" value="1"/>
</dbReference>
<dbReference type="InterPro" id="IPR018154">
    <property type="entry name" value="TLV/ENV_coat_polyprotein"/>
</dbReference>
<gene>
    <name evidence="6" type="primary">LOC117310131</name>
</gene>
<evidence type="ECO:0000256" key="1">
    <source>
        <dbReference type="ARBA" id="ARBA00010879"/>
    </source>
</evidence>
<feature type="domain" description="Peptidase A2" evidence="3">
    <location>
        <begin position="28"/>
        <end position="99"/>
    </location>
</feature>
<dbReference type="InterPro" id="IPR043128">
    <property type="entry name" value="Rev_trsase/Diguanyl_cyclase"/>
</dbReference>
<dbReference type="InParanoid" id="A0A6J3QRK5"/>
<protein>
    <submittedName>
        <fullName evidence="6">Uncharacterized protein LOC117310131</fullName>
    </submittedName>
</protein>
<dbReference type="GO" id="GO:0004190">
    <property type="term" value="F:aspartic-type endopeptidase activity"/>
    <property type="evidence" value="ECO:0007669"/>
    <property type="project" value="InterPro"/>
</dbReference>
<sequence>MTDGAWTRRPPITLAEPRVTLQVAGKSISFLVDTGATYSVLPTYSGPVSPSQISVMGIDGKPSFPLQTGPLPCHIEGLPFTHSFLVIPSCPVTLLGRDVLFHLGASLQLVRLDPKVPSSQLLLPLLGLSLEPSPSYPPLPITPNPINPQVWDTSKPIIATHHSPVLIRLKDPSKFPSRPQFPISETHLRGLQPIITRLLNQGLLIPTDSPCNTPILPVRKASGDYRLVQDLRLINEAIIPLHPVVPNPYTLLSHIPPSTTHFTVLDLKDAFFAIPLHPNSYFLFAFTWTDPDTHTSSQLTWTVLPKGFRDSPHLFGQALARDLTSCSLTPSTLLQYADDLLLCSPSLSLSRQHTADLLNYLGSRGYRVSPAKAQLSVSSVTYLGLHLTPTTKGLTANRTRIICELQPPETAEQILSFLGLLGFFRHWIPNFALLAKPLYLAAKETPQVPLTSPPRNLPFPPLRVPIFLDLEKKNLTICYGSRPNLTNDALPCNSSLPVTTPMGAPPGLFFWCNGSLTKEVNSSSPFPCIPVTLVPQLTLYGQAEFLSLTTQLSSRQKRAIFLPMVAGISIASSLVAAGIGRGRALIHSVSTSRDLEHKLQPAIEASAASISSLQCQITSIAQVALQNRRALDLLTAEKGGTCLFLQEECCYYINETGLVEDNVNALHRFREELQRKHQQSTSPIPDWW</sequence>
<dbReference type="PROSITE" id="PS50175">
    <property type="entry name" value="ASP_PROT_RETROV"/>
    <property type="match status" value="1"/>
</dbReference>
<dbReference type="SUPFAM" id="SSF50630">
    <property type="entry name" value="Acid proteases"/>
    <property type="match status" value="1"/>
</dbReference>